<evidence type="ECO:0000256" key="6">
    <source>
        <dbReference type="ARBA" id="ARBA00039084"/>
    </source>
</evidence>
<feature type="binding site" evidence="8">
    <location>
        <position position="228"/>
    </location>
    <ligand>
        <name>Fe cation</name>
        <dbReference type="ChEBI" id="CHEBI:24875"/>
        <note>catalytic</note>
    </ligand>
</feature>
<keyword evidence="2 8" id="KW-0479">Metal-binding</keyword>
<accession>A0AAD8H2Q8</accession>
<dbReference type="AlphaFoldDB" id="A0AAD8H2Q8"/>
<evidence type="ECO:0000313" key="9">
    <source>
        <dbReference type="EMBL" id="KAK1358617.1"/>
    </source>
</evidence>
<evidence type="ECO:0000256" key="7">
    <source>
        <dbReference type="ARBA" id="ARBA00048709"/>
    </source>
</evidence>
<reference evidence="9" key="2">
    <citation type="submission" date="2023-05" db="EMBL/GenBank/DDBJ databases">
        <authorList>
            <person name="Schelkunov M.I."/>
        </authorList>
    </citation>
    <scope>NUCLEOTIDE SEQUENCE</scope>
    <source>
        <strain evidence="9">Hsosn_3</strain>
        <tissue evidence="9">Leaf</tissue>
    </source>
</reference>
<keyword evidence="10" id="KW-1185">Reference proteome</keyword>
<sequence>MAKKDEGEEVEGGGVVTVVNPKPNKGLIVSKTIDLLEKLAVMFLYKSSRPLHYLSGNFSPVTDETPPATNTVVTGLLPDCLNGEFVRIGPNPKFTPVAGYHWFDGDGMIHGLRIKDGNATYVSRYVRTSRLKQEEALGGAKFQKIGDLKGLFGLLMVSLQKLRSKVKVLDLSYGEGAGNTAMIYHHGKLLALSELDKPYVLKVLEDGDLQTLGLMDYDKRLTHPFTAHPKVDPFTGEMFTFGYSQTPPYITYRVISKDGFMNDPVPITIADPIMMHDFAITENYAIIMDLPLYFRPKEMVTQKKLIFQFDATKNARFGVLPRYAKNELLIKWFELPNCFIFHNANAWEEGDEVVLITCRSQNPDLDMMAGSTKEKIENFTSELYEMRFDMKTALASQKKLSASAVDFPRINENYTGRKQRYVYGSIMDSIVKVTAIVKFDLHAEPDIRKTKLEVGGNVHGIFELGAGRFGSEPIFVPRQPDTNSEEDDGYLIHFVHDENTSKSSVNVIDAKTMSADPVAVVELPSRVPYGLHALFMTEEQLEEQAKL</sequence>
<protein>
    <recommendedName>
        <fullName evidence="6">carotenoid 9,10-dioxygenase</fullName>
        <ecNumber evidence="6">1.14.99.n4</ecNumber>
    </recommendedName>
</protein>
<comment type="catalytic activity">
    <reaction evidence="7">
        <text>all-trans-zeaxanthin + 2 O2 = 4,9-dimethyldodeca-2,4,6,8,10-pentaenedial + 2 (3R)-hydroxy-beta-ionone</text>
        <dbReference type="Rhea" id="RHEA:26393"/>
        <dbReference type="ChEBI" id="CHEBI:15379"/>
        <dbReference type="ChEBI" id="CHEBI:27547"/>
        <dbReference type="ChEBI" id="CHEBI:53171"/>
        <dbReference type="ChEBI" id="CHEBI:53173"/>
        <dbReference type="EC" id="1.14.99.n4"/>
    </reaction>
</comment>
<evidence type="ECO:0000256" key="2">
    <source>
        <dbReference type="ARBA" id="ARBA00022723"/>
    </source>
</evidence>
<feature type="binding site" evidence="8">
    <location>
        <position position="342"/>
    </location>
    <ligand>
        <name>Fe cation</name>
        <dbReference type="ChEBI" id="CHEBI:24875"/>
        <note>catalytic</note>
    </ligand>
</feature>
<keyword evidence="3 9" id="KW-0223">Dioxygenase</keyword>
<dbReference type="Pfam" id="PF03055">
    <property type="entry name" value="RPE65"/>
    <property type="match status" value="1"/>
</dbReference>
<dbReference type="GO" id="GO:0009570">
    <property type="term" value="C:chloroplast stroma"/>
    <property type="evidence" value="ECO:0007669"/>
    <property type="project" value="TreeGrafter"/>
</dbReference>
<name>A0AAD8H2Q8_9APIA</name>
<dbReference type="GO" id="GO:0046872">
    <property type="term" value="F:metal ion binding"/>
    <property type="evidence" value="ECO:0007669"/>
    <property type="project" value="UniProtKB-KW"/>
</dbReference>
<gene>
    <name evidence="9" type="ORF">POM88_043091</name>
</gene>
<evidence type="ECO:0000256" key="5">
    <source>
        <dbReference type="ARBA" id="ARBA00023004"/>
    </source>
</evidence>
<reference evidence="9" key="1">
    <citation type="submission" date="2023-02" db="EMBL/GenBank/DDBJ databases">
        <title>Genome of toxic invasive species Heracleum sosnowskyi carries increased number of genes despite the absence of recent whole-genome duplications.</title>
        <authorList>
            <person name="Schelkunov M."/>
            <person name="Shtratnikova V."/>
            <person name="Makarenko M."/>
            <person name="Klepikova A."/>
            <person name="Omelchenko D."/>
            <person name="Novikova G."/>
            <person name="Obukhova E."/>
            <person name="Bogdanov V."/>
            <person name="Penin A."/>
            <person name="Logacheva M."/>
        </authorList>
    </citation>
    <scope>NUCLEOTIDE SEQUENCE</scope>
    <source>
        <strain evidence="9">Hsosn_3</strain>
        <tissue evidence="9">Leaf</tissue>
    </source>
</reference>
<evidence type="ECO:0000256" key="3">
    <source>
        <dbReference type="ARBA" id="ARBA00022964"/>
    </source>
</evidence>
<evidence type="ECO:0000256" key="4">
    <source>
        <dbReference type="ARBA" id="ARBA00023002"/>
    </source>
</evidence>
<keyword evidence="5 8" id="KW-0408">Iron</keyword>
<dbReference type="EMBL" id="JAUIZM010000010">
    <property type="protein sequence ID" value="KAK1358617.1"/>
    <property type="molecule type" value="Genomic_DNA"/>
</dbReference>
<dbReference type="GO" id="GO:0010436">
    <property type="term" value="F:carotenoid dioxygenase activity"/>
    <property type="evidence" value="ECO:0007669"/>
    <property type="project" value="TreeGrafter"/>
</dbReference>
<dbReference type="PANTHER" id="PTHR10543:SF89">
    <property type="entry name" value="CAROTENOID 9,10(9',10')-CLEAVAGE DIOXYGENASE 1"/>
    <property type="match status" value="1"/>
</dbReference>
<dbReference type="PANTHER" id="PTHR10543">
    <property type="entry name" value="BETA-CAROTENE DIOXYGENASE"/>
    <property type="match status" value="1"/>
</dbReference>
<feature type="binding site" evidence="8">
    <location>
        <position position="276"/>
    </location>
    <ligand>
        <name>Fe cation</name>
        <dbReference type="ChEBI" id="CHEBI:24875"/>
        <note>catalytic</note>
    </ligand>
</feature>
<feature type="binding site" evidence="8">
    <location>
        <position position="532"/>
    </location>
    <ligand>
        <name>Fe cation</name>
        <dbReference type="ChEBI" id="CHEBI:24875"/>
        <note>catalytic</note>
    </ligand>
</feature>
<dbReference type="Proteomes" id="UP001237642">
    <property type="component" value="Unassembled WGS sequence"/>
</dbReference>
<proteinExistence type="inferred from homology"/>
<keyword evidence="4" id="KW-0560">Oxidoreductase</keyword>
<organism evidence="9 10">
    <name type="scientific">Heracleum sosnowskyi</name>
    <dbReference type="NCBI Taxonomy" id="360622"/>
    <lineage>
        <taxon>Eukaryota</taxon>
        <taxon>Viridiplantae</taxon>
        <taxon>Streptophyta</taxon>
        <taxon>Embryophyta</taxon>
        <taxon>Tracheophyta</taxon>
        <taxon>Spermatophyta</taxon>
        <taxon>Magnoliopsida</taxon>
        <taxon>eudicotyledons</taxon>
        <taxon>Gunneridae</taxon>
        <taxon>Pentapetalae</taxon>
        <taxon>asterids</taxon>
        <taxon>campanulids</taxon>
        <taxon>Apiales</taxon>
        <taxon>Apiaceae</taxon>
        <taxon>Apioideae</taxon>
        <taxon>apioid superclade</taxon>
        <taxon>Tordylieae</taxon>
        <taxon>Tordyliinae</taxon>
        <taxon>Heracleum</taxon>
    </lineage>
</organism>
<comment type="cofactor">
    <cofactor evidence="8">
        <name>Fe(2+)</name>
        <dbReference type="ChEBI" id="CHEBI:29033"/>
    </cofactor>
    <text evidence="8">Binds 1 Fe(2+) ion per subunit.</text>
</comment>
<dbReference type="InterPro" id="IPR004294">
    <property type="entry name" value="Carotenoid_Oase"/>
</dbReference>
<evidence type="ECO:0000256" key="8">
    <source>
        <dbReference type="PIRSR" id="PIRSR604294-1"/>
    </source>
</evidence>
<evidence type="ECO:0000313" key="10">
    <source>
        <dbReference type="Proteomes" id="UP001237642"/>
    </source>
</evidence>
<comment type="caution">
    <text evidence="9">The sequence shown here is derived from an EMBL/GenBank/DDBJ whole genome shotgun (WGS) entry which is preliminary data.</text>
</comment>
<dbReference type="EC" id="1.14.99.n4" evidence="6"/>
<comment type="similarity">
    <text evidence="1">Belongs to the carotenoid oxygenase family.</text>
</comment>
<dbReference type="GO" id="GO:0016121">
    <property type="term" value="P:carotene catabolic process"/>
    <property type="evidence" value="ECO:0007669"/>
    <property type="project" value="TreeGrafter"/>
</dbReference>
<evidence type="ECO:0000256" key="1">
    <source>
        <dbReference type="ARBA" id="ARBA00006787"/>
    </source>
</evidence>